<keyword evidence="1" id="KW-0175">Coiled coil</keyword>
<keyword evidence="5" id="KW-1185">Reference proteome</keyword>
<gene>
    <name evidence="4" type="ORF">COEREDRAFT_94161</name>
</gene>
<dbReference type="SUPFAM" id="SSF57959">
    <property type="entry name" value="Leucine zipper domain"/>
    <property type="match status" value="1"/>
</dbReference>
<evidence type="ECO:0000313" key="4">
    <source>
        <dbReference type="EMBL" id="PIA14067.1"/>
    </source>
</evidence>
<feature type="coiled-coil region" evidence="1">
    <location>
        <begin position="92"/>
        <end position="126"/>
    </location>
</feature>
<protein>
    <recommendedName>
        <fullName evidence="3">BZIP domain-containing protein</fullName>
    </recommendedName>
</protein>
<dbReference type="OrthoDB" id="5589352at2759"/>
<dbReference type="InterPro" id="IPR046347">
    <property type="entry name" value="bZIP_sf"/>
</dbReference>
<dbReference type="SUPFAM" id="SSF81995">
    <property type="entry name" value="beta-sandwich domain of Sec23/24"/>
    <property type="match status" value="1"/>
</dbReference>
<dbReference type="PROSITE" id="PS00036">
    <property type="entry name" value="BZIP_BASIC"/>
    <property type="match status" value="1"/>
</dbReference>
<organism evidence="4 5">
    <name type="scientific">Coemansia reversa (strain ATCC 12441 / NRRL 1564)</name>
    <dbReference type="NCBI Taxonomy" id="763665"/>
    <lineage>
        <taxon>Eukaryota</taxon>
        <taxon>Fungi</taxon>
        <taxon>Fungi incertae sedis</taxon>
        <taxon>Zoopagomycota</taxon>
        <taxon>Kickxellomycotina</taxon>
        <taxon>Kickxellomycetes</taxon>
        <taxon>Kickxellales</taxon>
        <taxon>Kickxellaceae</taxon>
        <taxon>Coemansia</taxon>
    </lineage>
</organism>
<feature type="compositionally biased region" description="Low complexity" evidence="2">
    <location>
        <begin position="160"/>
        <end position="170"/>
    </location>
</feature>
<evidence type="ECO:0000256" key="2">
    <source>
        <dbReference type="SAM" id="MobiDB-lite"/>
    </source>
</evidence>
<reference evidence="4 5" key="1">
    <citation type="journal article" date="2015" name="Genome Biol. Evol.">
        <title>Phylogenomic analyses indicate that early fungi evolved digesting cell walls of algal ancestors of land plants.</title>
        <authorList>
            <person name="Chang Y."/>
            <person name="Wang S."/>
            <person name="Sekimoto S."/>
            <person name="Aerts A.L."/>
            <person name="Choi C."/>
            <person name="Clum A."/>
            <person name="LaButti K.M."/>
            <person name="Lindquist E.A."/>
            <person name="Yee Ngan C."/>
            <person name="Ohm R.A."/>
            <person name="Salamov A.A."/>
            <person name="Grigoriev I.V."/>
            <person name="Spatafora J.W."/>
            <person name="Berbee M.L."/>
        </authorList>
    </citation>
    <scope>NUCLEOTIDE SEQUENCE [LARGE SCALE GENOMIC DNA]</scope>
    <source>
        <strain evidence="4 5">NRRL 1564</strain>
    </source>
</reference>
<feature type="compositionally biased region" description="Low complexity" evidence="2">
    <location>
        <begin position="10"/>
        <end position="43"/>
    </location>
</feature>
<dbReference type="AlphaFoldDB" id="A0A2G5B5R8"/>
<dbReference type="Gene3D" id="1.20.5.170">
    <property type="match status" value="1"/>
</dbReference>
<feature type="compositionally biased region" description="Pro residues" evidence="2">
    <location>
        <begin position="44"/>
        <end position="56"/>
    </location>
</feature>
<feature type="region of interest" description="Disordered" evidence="2">
    <location>
        <begin position="144"/>
        <end position="177"/>
    </location>
</feature>
<evidence type="ECO:0000313" key="5">
    <source>
        <dbReference type="Proteomes" id="UP000242474"/>
    </source>
</evidence>
<sequence>MSEPHRDPKLLPQSSLKSSQAQQQQQQQPNVQSQPHSKSQPQTLPQPPSHPLPQLLPQPQQRRLILPNRAIETHKEGAVYEQMIQRKRERNKLAARRKRERKKQRLENLEARKVELERRRLTLRAELRARRRVNWLMSQQLHTLQPVDGKTAPPRFTPTDSSESPYSDDSLSVDDYNDPPELVASTSYGPKITGKSSVSATGNMPFVRSAEEVSPFGIELDKLREEVQIACNQAVDTIDLLGKIREELSEVMDGINDASRHRDTEDAENTNTL</sequence>
<dbReference type="EMBL" id="KZ303522">
    <property type="protein sequence ID" value="PIA14067.1"/>
    <property type="molecule type" value="Genomic_DNA"/>
</dbReference>
<evidence type="ECO:0000259" key="3">
    <source>
        <dbReference type="PROSITE" id="PS50217"/>
    </source>
</evidence>
<evidence type="ECO:0000256" key="1">
    <source>
        <dbReference type="SAM" id="Coils"/>
    </source>
</evidence>
<dbReference type="InterPro" id="IPR004827">
    <property type="entry name" value="bZIP"/>
</dbReference>
<proteinExistence type="predicted"/>
<feature type="domain" description="BZIP" evidence="3">
    <location>
        <begin position="81"/>
        <end position="132"/>
    </location>
</feature>
<dbReference type="PROSITE" id="PS50217">
    <property type="entry name" value="BZIP"/>
    <property type="match status" value="1"/>
</dbReference>
<accession>A0A2G5B5R8</accession>
<dbReference type="Proteomes" id="UP000242474">
    <property type="component" value="Unassembled WGS sequence"/>
</dbReference>
<feature type="region of interest" description="Disordered" evidence="2">
    <location>
        <begin position="1"/>
        <end position="58"/>
    </location>
</feature>
<dbReference type="GO" id="GO:0003700">
    <property type="term" value="F:DNA-binding transcription factor activity"/>
    <property type="evidence" value="ECO:0007669"/>
    <property type="project" value="InterPro"/>
</dbReference>
<name>A0A2G5B5R8_COERN</name>